<keyword evidence="4" id="KW-1185">Reference proteome</keyword>
<feature type="compositionally biased region" description="Basic and acidic residues" evidence="1">
    <location>
        <begin position="47"/>
        <end position="62"/>
    </location>
</feature>
<dbReference type="Proteomes" id="UP000573603">
    <property type="component" value="Unassembled WGS sequence"/>
</dbReference>
<organism evidence="3 4">
    <name type="scientific">Fusarium anthophilum</name>
    <dbReference type="NCBI Taxonomy" id="48485"/>
    <lineage>
        <taxon>Eukaryota</taxon>
        <taxon>Fungi</taxon>
        <taxon>Dikarya</taxon>
        <taxon>Ascomycota</taxon>
        <taxon>Pezizomycotina</taxon>
        <taxon>Sordariomycetes</taxon>
        <taxon>Hypocreomycetidae</taxon>
        <taxon>Hypocreales</taxon>
        <taxon>Nectriaceae</taxon>
        <taxon>Fusarium</taxon>
        <taxon>Fusarium fujikuroi species complex</taxon>
    </lineage>
</organism>
<evidence type="ECO:0000256" key="1">
    <source>
        <dbReference type="SAM" id="MobiDB-lite"/>
    </source>
</evidence>
<reference evidence="3 4" key="1">
    <citation type="journal article" date="2020" name="BMC Genomics">
        <title>Correction to: Identification and distribution of gene clusters required for synthesis of sphingolipid metabolism inhibitors in diverse species of the filamentous fungus Fusarium.</title>
        <authorList>
            <person name="Kim H.S."/>
            <person name="Lohmar J.M."/>
            <person name="Busman M."/>
            <person name="Brown D.W."/>
            <person name="Naumann T.A."/>
            <person name="Divon H.H."/>
            <person name="Lysoe E."/>
            <person name="Uhlig S."/>
            <person name="Proctor R.H."/>
        </authorList>
    </citation>
    <scope>NUCLEOTIDE SEQUENCE [LARGE SCALE GENOMIC DNA]</scope>
    <source>
        <strain evidence="3 4">NRRL 25214</strain>
    </source>
</reference>
<keyword evidence="2" id="KW-0812">Transmembrane</keyword>
<sequence>MCHLEVLDLIILILEGLLCLATICASGYGIYKVYKSYMEDGKERIKNKMMRDGDGPDDKDMEMGWGANSSRTSPPYYRHGQGDYMTEPRLTKEVQEAPAWKRLEQLSDDELAVLEDEQQDSIDHELIWELELAEMEREARRILPTYC</sequence>
<comment type="caution">
    <text evidence="3">The sequence shown here is derived from an EMBL/GenBank/DDBJ whole genome shotgun (WGS) entry which is preliminary data.</text>
</comment>
<gene>
    <name evidence="3" type="ORF">FANTH_456</name>
</gene>
<keyword evidence="2" id="KW-0472">Membrane</keyword>
<evidence type="ECO:0000313" key="3">
    <source>
        <dbReference type="EMBL" id="KAF5254836.1"/>
    </source>
</evidence>
<dbReference type="EMBL" id="JABEVY010000015">
    <property type="protein sequence ID" value="KAF5254836.1"/>
    <property type="molecule type" value="Genomic_DNA"/>
</dbReference>
<feature type="transmembrane region" description="Helical" evidence="2">
    <location>
        <begin position="6"/>
        <end position="31"/>
    </location>
</feature>
<evidence type="ECO:0000256" key="2">
    <source>
        <dbReference type="SAM" id="Phobius"/>
    </source>
</evidence>
<evidence type="ECO:0000313" key="4">
    <source>
        <dbReference type="Proteomes" id="UP000573603"/>
    </source>
</evidence>
<name>A0A8H4ZZ54_9HYPO</name>
<accession>A0A8H4ZZ54</accession>
<feature type="region of interest" description="Disordered" evidence="1">
    <location>
        <begin position="47"/>
        <end position="82"/>
    </location>
</feature>
<proteinExistence type="predicted"/>
<protein>
    <submittedName>
        <fullName evidence="3">Uncharacterized protein</fullName>
    </submittedName>
</protein>
<keyword evidence="2" id="KW-1133">Transmembrane helix</keyword>
<dbReference type="AlphaFoldDB" id="A0A8H4ZZ54"/>